<dbReference type="AlphaFoldDB" id="A0A2U9BM59"/>
<protein>
    <submittedName>
        <fullName evidence="1">Uncharacterized protein</fullName>
    </submittedName>
</protein>
<accession>A0A2U9BM59</accession>
<dbReference type="Proteomes" id="UP000246464">
    <property type="component" value="Chromosome 7"/>
</dbReference>
<organism evidence="1 2">
    <name type="scientific">Scophthalmus maximus</name>
    <name type="common">Turbot</name>
    <name type="synonym">Psetta maxima</name>
    <dbReference type="NCBI Taxonomy" id="52904"/>
    <lineage>
        <taxon>Eukaryota</taxon>
        <taxon>Metazoa</taxon>
        <taxon>Chordata</taxon>
        <taxon>Craniata</taxon>
        <taxon>Vertebrata</taxon>
        <taxon>Euteleostomi</taxon>
        <taxon>Actinopterygii</taxon>
        <taxon>Neopterygii</taxon>
        <taxon>Teleostei</taxon>
        <taxon>Neoteleostei</taxon>
        <taxon>Acanthomorphata</taxon>
        <taxon>Carangaria</taxon>
        <taxon>Pleuronectiformes</taxon>
        <taxon>Pleuronectoidei</taxon>
        <taxon>Scophthalmidae</taxon>
        <taxon>Scophthalmus</taxon>
    </lineage>
</organism>
<evidence type="ECO:0000313" key="2">
    <source>
        <dbReference type="Proteomes" id="UP000246464"/>
    </source>
</evidence>
<keyword evidence="2" id="KW-1185">Reference proteome</keyword>
<evidence type="ECO:0000313" key="1">
    <source>
        <dbReference type="EMBL" id="AWP04799.1"/>
    </source>
</evidence>
<dbReference type="EMBL" id="CP026249">
    <property type="protein sequence ID" value="AWP04799.1"/>
    <property type="molecule type" value="Genomic_DNA"/>
</dbReference>
<sequence length="59" mass="6576">MYTQQTLVDVVDTPVGYPVNGSGWGFMSGDAESIMGDRNSTDNRHGTRFLQWLQLPEAE</sequence>
<reference evidence="1 2" key="1">
    <citation type="submission" date="2017-12" db="EMBL/GenBank/DDBJ databases">
        <title>Integrating genomic resources of turbot (Scophthalmus maximus) in depth evaluation of genetic and physical mapping variation across individuals.</title>
        <authorList>
            <person name="Martinez P."/>
        </authorList>
    </citation>
    <scope>NUCLEOTIDE SEQUENCE [LARGE SCALE GENOMIC DNA]</scope>
</reference>
<proteinExistence type="predicted"/>
<name>A0A2U9BM59_SCOMX</name>
<gene>
    <name evidence="1" type="ORF">SMAX5B_016258</name>
</gene>